<keyword evidence="1" id="KW-1133">Transmembrane helix</keyword>
<accession>R9BSA4</accession>
<name>R9BSA4_9CLOT</name>
<feature type="transmembrane region" description="Helical" evidence="1">
    <location>
        <begin position="19"/>
        <end position="37"/>
    </location>
</feature>
<proteinExistence type="predicted"/>
<dbReference type="Proteomes" id="UP000013988">
    <property type="component" value="Unassembled WGS sequence"/>
</dbReference>
<sequence>MVFTLGGDIGMKNFVSNYLLKYIFLFCFFLLLGQLIKSLNMDFSKAFAFVCGMILYDVIIYLYKQIKKGKTNS</sequence>
<keyword evidence="3" id="KW-1185">Reference proteome</keyword>
<organism evidence="2 3">
    <name type="scientific">Clostridium sartagoforme AAU1</name>
    <dbReference type="NCBI Taxonomy" id="1202534"/>
    <lineage>
        <taxon>Bacteria</taxon>
        <taxon>Bacillati</taxon>
        <taxon>Bacillota</taxon>
        <taxon>Clostridia</taxon>
        <taxon>Eubacteriales</taxon>
        <taxon>Clostridiaceae</taxon>
        <taxon>Clostridium</taxon>
    </lineage>
</organism>
<reference evidence="2 3" key="1">
    <citation type="submission" date="2013-03" db="EMBL/GenBank/DDBJ databases">
        <title>Whole genome shotgun sequencing of Clostridium sartagoforme AAU1.</title>
        <authorList>
            <person name="Joshi C.G."/>
            <person name="Duggirala S.M."/>
            <person name="Nathani N.M."/>
            <person name="Bhatt V.D."/>
            <person name="Patel A.K."/>
            <person name="Pandya P.R."/>
            <person name="KaPatel J.A."/>
        </authorList>
    </citation>
    <scope>NUCLEOTIDE SEQUENCE [LARGE SCALE GENOMIC DNA]</scope>
    <source>
        <strain evidence="2 3">AAU1</strain>
    </source>
</reference>
<evidence type="ECO:0000256" key="1">
    <source>
        <dbReference type="SAM" id="Phobius"/>
    </source>
</evidence>
<dbReference type="AlphaFoldDB" id="R9BSA4"/>
<gene>
    <name evidence="2" type="ORF">A500_19334</name>
</gene>
<protein>
    <submittedName>
        <fullName evidence="2">Uncharacterized protein</fullName>
    </submittedName>
</protein>
<evidence type="ECO:0000313" key="2">
    <source>
        <dbReference type="EMBL" id="EOR19943.1"/>
    </source>
</evidence>
<dbReference type="EMBL" id="ASRV01000236">
    <property type="protein sequence ID" value="EOR19943.1"/>
    <property type="molecule type" value="Genomic_DNA"/>
</dbReference>
<evidence type="ECO:0000313" key="3">
    <source>
        <dbReference type="Proteomes" id="UP000013988"/>
    </source>
</evidence>
<comment type="caution">
    <text evidence="2">The sequence shown here is derived from an EMBL/GenBank/DDBJ whole genome shotgun (WGS) entry which is preliminary data.</text>
</comment>
<feature type="transmembrane region" description="Helical" evidence="1">
    <location>
        <begin position="43"/>
        <end position="63"/>
    </location>
</feature>
<keyword evidence="1" id="KW-0472">Membrane</keyword>
<keyword evidence="1" id="KW-0812">Transmembrane</keyword>